<protein>
    <recommendedName>
        <fullName evidence="2">Peptidase C14 caspase domain-containing protein</fullName>
    </recommendedName>
</protein>
<organism evidence="3 4">
    <name type="scientific">Streblomastix strix</name>
    <dbReference type="NCBI Taxonomy" id="222440"/>
    <lineage>
        <taxon>Eukaryota</taxon>
        <taxon>Metamonada</taxon>
        <taxon>Preaxostyla</taxon>
        <taxon>Oxymonadida</taxon>
        <taxon>Streblomastigidae</taxon>
        <taxon>Streblomastix</taxon>
    </lineage>
</organism>
<feature type="non-terminal residue" evidence="3">
    <location>
        <position position="1"/>
    </location>
</feature>
<dbReference type="InterPro" id="IPR029030">
    <property type="entry name" value="Caspase-like_dom_sf"/>
</dbReference>
<evidence type="ECO:0000313" key="3">
    <source>
        <dbReference type="EMBL" id="KAA6366533.1"/>
    </source>
</evidence>
<feature type="domain" description="Peptidase C14 caspase" evidence="2">
    <location>
        <begin position="324"/>
        <end position="537"/>
    </location>
</feature>
<accession>A0A5J4U8J8</accession>
<dbReference type="SUPFAM" id="SSF52129">
    <property type="entry name" value="Caspase-like"/>
    <property type="match status" value="1"/>
</dbReference>
<proteinExistence type="inferred from homology"/>
<dbReference type="EMBL" id="SNRW01019284">
    <property type="protein sequence ID" value="KAA6366533.1"/>
    <property type="molecule type" value="Genomic_DNA"/>
</dbReference>
<dbReference type="Gene3D" id="3.40.50.1460">
    <property type="match status" value="2"/>
</dbReference>
<dbReference type="GO" id="GO:0004197">
    <property type="term" value="F:cysteine-type endopeptidase activity"/>
    <property type="evidence" value="ECO:0007669"/>
    <property type="project" value="InterPro"/>
</dbReference>
<dbReference type="InterPro" id="IPR050452">
    <property type="entry name" value="Metacaspase"/>
</dbReference>
<comment type="similarity">
    <text evidence="1">Belongs to the peptidase C14B family.</text>
</comment>
<dbReference type="GO" id="GO:0006508">
    <property type="term" value="P:proteolysis"/>
    <property type="evidence" value="ECO:0007669"/>
    <property type="project" value="InterPro"/>
</dbReference>
<dbReference type="PANTHER" id="PTHR48104:SF30">
    <property type="entry name" value="METACASPASE-1"/>
    <property type="match status" value="1"/>
</dbReference>
<comment type="caution">
    <text evidence="3">The sequence shown here is derived from an EMBL/GenBank/DDBJ whole genome shotgun (WGS) entry which is preliminary data.</text>
</comment>
<dbReference type="GO" id="GO:0005737">
    <property type="term" value="C:cytoplasm"/>
    <property type="evidence" value="ECO:0007669"/>
    <property type="project" value="TreeGrafter"/>
</dbReference>
<gene>
    <name evidence="3" type="ORF">EZS28_037940</name>
</gene>
<name>A0A5J4U8J8_9EUKA</name>
<dbReference type="PANTHER" id="PTHR48104">
    <property type="entry name" value="METACASPASE-4"/>
    <property type="match status" value="1"/>
</dbReference>
<evidence type="ECO:0000256" key="1">
    <source>
        <dbReference type="ARBA" id="ARBA00009005"/>
    </source>
</evidence>
<feature type="domain" description="Peptidase C14 caspase" evidence="2">
    <location>
        <begin position="4"/>
        <end position="197"/>
    </location>
</feature>
<sequence>KYRVFYMCDATPQEYYRWMDWLLENVELELVSYFSGHGTQIPDKTGREKDGLTEVLVFYDEKRRQQIAGGGVPPKITPLDGITNETISDTVMHDLIVNKEYPQTRVVLISDCCHSGTMFNFDQPVTGLHKQKPPPHVVCIGAAQDAQTAKQTQFKGVDSGVFTYNFNQLIRQKPQTTFLDLQTYMSKNIKKYQTIQITGSDQSLFNGEIIINLEDDDSELQLSNLPPLLDGAPPASITSVAPVDVPSRIEEESAKQRWAQFTSELKKPAPYDSKYRAQLTKLDQMGCINLERIQREQIPPNTQIDNCAALFFCPYEDLPHTLDTGPVNDALSMAELFIARKYNVVYLCDATPHEYYKWMDWLLENVELELCSYFSGHGTQVPDKTGKEADGLSEVMVFYNAKKKSARGGIQKITPVKGITDETVEDTTMHDLIVSKDYPQTRIVLISDCCHSGTLFNFDQPLPVNGKKKAPKTNRISVVCVGSAIDSETAKQTVLGGLESGVFTYNFCNLLKQKPHSSFLDLQQHMTKNIKKYQTIQVTATDQRLFANPVIIDARS</sequence>
<dbReference type="InterPro" id="IPR011600">
    <property type="entry name" value="Pept_C14_caspase"/>
</dbReference>
<evidence type="ECO:0000259" key="2">
    <source>
        <dbReference type="Pfam" id="PF00656"/>
    </source>
</evidence>
<dbReference type="AlphaFoldDB" id="A0A5J4U8J8"/>
<dbReference type="OrthoDB" id="3223806at2759"/>
<reference evidence="3 4" key="1">
    <citation type="submission" date="2019-03" db="EMBL/GenBank/DDBJ databases">
        <title>Single cell metagenomics reveals metabolic interactions within the superorganism composed of flagellate Streblomastix strix and complex community of Bacteroidetes bacteria on its surface.</title>
        <authorList>
            <person name="Treitli S.C."/>
            <person name="Kolisko M."/>
            <person name="Husnik F."/>
            <person name="Keeling P."/>
            <person name="Hampl V."/>
        </authorList>
    </citation>
    <scope>NUCLEOTIDE SEQUENCE [LARGE SCALE GENOMIC DNA]</scope>
    <source>
        <strain evidence="3">ST1C</strain>
    </source>
</reference>
<dbReference type="Pfam" id="PF00656">
    <property type="entry name" value="Peptidase_C14"/>
    <property type="match status" value="2"/>
</dbReference>
<dbReference type="Proteomes" id="UP000324800">
    <property type="component" value="Unassembled WGS sequence"/>
</dbReference>
<evidence type="ECO:0000313" key="4">
    <source>
        <dbReference type="Proteomes" id="UP000324800"/>
    </source>
</evidence>